<feature type="region of interest" description="Disordered" evidence="1">
    <location>
        <begin position="1"/>
        <end position="123"/>
    </location>
</feature>
<reference evidence="2 3" key="1">
    <citation type="submission" date="2024-09" db="EMBL/GenBank/DDBJ databases">
        <authorList>
            <person name="Sun Q."/>
            <person name="Mori K."/>
        </authorList>
    </citation>
    <scope>NUCLEOTIDE SEQUENCE [LARGE SCALE GENOMIC DNA]</scope>
    <source>
        <strain evidence="2 3">JCM 6917</strain>
    </source>
</reference>
<organism evidence="2 3">
    <name type="scientific">Streptomyces cinereospinus</name>
    <dbReference type="NCBI Taxonomy" id="285561"/>
    <lineage>
        <taxon>Bacteria</taxon>
        <taxon>Bacillati</taxon>
        <taxon>Actinomycetota</taxon>
        <taxon>Actinomycetes</taxon>
        <taxon>Kitasatosporales</taxon>
        <taxon>Streptomycetaceae</taxon>
        <taxon>Streptomyces</taxon>
    </lineage>
</organism>
<evidence type="ECO:0000313" key="3">
    <source>
        <dbReference type="Proteomes" id="UP001589709"/>
    </source>
</evidence>
<name>A0ABV5N4B2_9ACTN</name>
<gene>
    <name evidence="2" type="ORF">ACFF45_21080</name>
</gene>
<protein>
    <submittedName>
        <fullName evidence="2">Uncharacterized protein</fullName>
    </submittedName>
</protein>
<dbReference type="Proteomes" id="UP001589709">
    <property type="component" value="Unassembled WGS sequence"/>
</dbReference>
<feature type="compositionally biased region" description="Basic and acidic residues" evidence="1">
    <location>
        <begin position="13"/>
        <end position="27"/>
    </location>
</feature>
<keyword evidence="3" id="KW-1185">Reference proteome</keyword>
<evidence type="ECO:0000313" key="2">
    <source>
        <dbReference type="EMBL" id="MFB9465140.1"/>
    </source>
</evidence>
<dbReference type="RefSeq" id="WP_381347973.1">
    <property type="nucleotide sequence ID" value="NZ_JBHMCY010000040.1"/>
</dbReference>
<sequence>MSDVTRPMGGGEPPEHDRTARRDDLLGREAAPGTARESGATAGTAREVPGGAGAGVVPPADTAHGTADTAHGTPAQAQGPAQGTTPAAAVPAAHGTPASGRTPADPSAPGPRTSPLLPREETDKLELRMQQAVSSFVDGPRAAVEEADQVLEEVAARFTEAVSQRRRTLRRSWEATDESTSATTDTEQLRLALRDYRELADRLLRH</sequence>
<comment type="caution">
    <text evidence="2">The sequence shown here is derived from an EMBL/GenBank/DDBJ whole genome shotgun (WGS) entry which is preliminary data.</text>
</comment>
<dbReference type="EMBL" id="JBHMCY010000040">
    <property type="protein sequence ID" value="MFB9465140.1"/>
    <property type="molecule type" value="Genomic_DNA"/>
</dbReference>
<evidence type="ECO:0000256" key="1">
    <source>
        <dbReference type="SAM" id="MobiDB-lite"/>
    </source>
</evidence>
<accession>A0ABV5N4B2</accession>
<feature type="compositionally biased region" description="Low complexity" evidence="1">
    <location>
        <begin position="55"/>
        <end position="98"/>
    </location>
</feature>
<proteinExistence type="predicted"/>